<dbReference type="Gene3D" id="1.20.1540.10">
    <property type="entry name" value="Rhomboid-like"/>
    <property type="match status" value="1"/>
</dbReference>
<comment type="subcellular location">
    <subcellularLocation>
        <location evidence="1">Membrane</location>
        <topology evidence="1">Multi-pass membrane protein</topology>
    </subcellularLocation>
</comment>
<evidence type="ECO:0000313" key="9">
    <source>
        <dbReference type="EMBL" id="NLJ21977.1"/>
    </source>
</evidence>
<keyword evidence="6 7" id="KW-0472">Membrane</keyword>
<feature type="transmembrane region" description="Helical" evidence="7">
    <location>
        <begin position="193"/>
        <end position="217"/>
    </location>
</feature>
<dbReference type="PANTHER" id="PTHR43731">
    <property type="entry name" value="RHOMBOID PROTEASE"/>
    <property type="match status" value="1"/>
</dbReference>
<evidence type="ECO:0000256" key="3">
    <source>
        <dbReference type="ARBA" id="ARBA00022692"/>
    </source>
</evidence>
<dbReference type="EMBL" id="JAAYUN010000047">
    <property type="protein sequence ID" value="NLJ21977.1"/>
    <property type="molecule type" value="Genomic_DNA"/>
</dbReference>
<feature type="transmembrane region" description="Helical" evidence="7">
    <location>
        <begin position="223"/>
        <end position="242"/>
    </location>
</feature>
<organism evidence="9 10">
    <name type="scientific">Methanothrix soehngenii</name>
    <name type="common">Methanosaeta concilii</name>
    <dbReference type="NCBI Taxonomy" id="2223"/>
    <lineage>
        <taxon>Archaea</taxon>
        <taxon>Methanobacteriati</taxon>
        <taxon>Methanobacteriota</taxon>
        <taxon>Stenosarchaea group</taxon>
        <taxon>Methanomicrobia</taxon>
        <taxon>Methanotrichales</taxon>
        <taxon>Methanotrichaceae</taxon>
        <taxon>Methanothrix</taxon>
    </lineage>
</organism>
<protein>
    <submittedName>
        <fullName evidence="9">Rhomboid family intramembrane serine protease</fullName>
    </submittedName>
</protein>
<keyword evidence="9" id="KW-0645">Protease</keyword>
<keyword evidence="5 7" id="KW-1133">Transmembrane helix</keyword>
<proteinExistence type="inferred from homology"/>
<dbReference type="GO" id="GO:0016020">
    <property type="term" value="C:membrane"/>
    <property type="evidence" value="ECO:0007669"/>
    <property type="project" value="UniProtKB-SubCell"/>
</dbReference>
<dbReference type="InterPro" id="IPR035952">
    <property type="entry name" value="Rhomboid-like_sf"/>
</dbReference>
<comment type="caution">
    <text evidence="9">The sequence shown here is derived from an EMBL/GenBank/DDBJ whole genome shotgun (WGS) entry which is preliminary data.</text>
</comment>
<gene>
    <name evidence="9" type="ORF">GX426_02555</name>
</gene>
<evidence type="ECO:0000313" key="10">
    <source>
        <dbReference type="Proteomes" id="UP000544742"/>
    </source>
</evidence>
<keyword evidence="3 7" id="KW-0812">Transmembrane</keyword>
<dbReference type="Pfam" id="PF01694">
    <property type="entry name" value="Rhomboid"/>
    <property type="match status" value="1"/>
</dbReference>
<evidence type="ECO:0000256" key="1">
    <source>
        <dbReference type="ARBA" id="ARBA00004141"/>
    </source>
</evidence>
<dbReference type="SUPFAM" id="SSF144091">
    <property type="entry name" value="Rhomboid-like"/>
    <property type="match status" value="1"/>
</dbReference>
<feature type="transmembrane region" description="Helical" evidence="7">
    <location>
        <begin position="105"/>
        <end position="131"/>
    </location>
</feature>
<feature type="transmembrane region" description="Helical" evidence="7">
    <location>
        <begin position="143"/>
        <end position="161"/>
    </location>
</feature>
<feature type="domain" description="Peptidase S54 rhomboid" evidence="8">
    <location>
        <begin position="103"/>
        <end position="242"/>
    </location>
</feature>
<comment type="similarity">
    <text evidence="2">Belongs to the peptidase S54 family.</text>
</comment>
<keyword evidence="4" id="KW-0378">Hydrolase</keyword>
<name>A0A7K4AG58_METSH</name>
<dbReference type="AlphaFoldDB" id="A0A7K4AG58"/>
<dbReference type="PANTHER" id="PTHR43731:SF14">
    <property type="entry name" value="PRESENILIN-ASSOCIATED RHOMBOID-LIKE PROTEIN, MITOCHONDRIAL"/>
    <property type="match status" value="1"/>
</dbReference>
<dbReference type="InterPro" id="IPR050925">
    <property type="entry name" value="Rhomboid_protease_S54"/>
</dbReference>
<reference evidence="9 10" key="1">
    <citation type="journal article" date="2020" name="Biotechnol. Biofuels">
        <title>New insights from the biogas microbiome by comprehensive genome-resolved metagenomics of nearly 1600 species originating from multiple anaerobic digesters.</title>
        <authorList>
            <person name="Campanaro S."/>
            <person name="Treu L."/>
            <person name="Rodriguez-R L.M."/>
            <person name="Kovalovszki A."/>
            <person name="Ziels R.M."/>
            <person name="Maus I."/>
            <person name="Zhu X."/>
            <person name="Kougias P.G."/>
            <person name="Basile A."/>
            <person name="Luo G."/>
            <person name="Schluter A."/>
            <person name="Konstantinidis K.T."/>
            <person name="Angelidaki I."/>
        </authorList>
    </citation>
    <scope>NUCLEOTIDE SEQUENCE [LARGE SCALE GENOMIC DNA]</scope>
    <source>
        <strain evidence="9">AS27yjCOA_157</strain>
    </source>
</reference>
<evidence type="ECO:0000259" key="8">
    <source>
        <dbReference type="Pfam" id="PF01694"/>
    </source>
</evidence>
<dbReference type="Proteomes" id="UP000544742">
    <property type="component" value="Unassembled WGS sequence"/>
</dbReference>
<evidence type="ECO:0000256" key="5">
    <source>
        <dbReference type="ARBA" id="ARBA00022989"/>
    </source>
</evidence>
<accession>A0A7K4AG58</accession>
<evidence type="ECO:0000256" key="2">
    <source>
        <dbReference type="ARBA" id="ARBA00009045"/>
    </source>
</evidence>
<evidence type="ECO:0000256" key="7">
    <source>
        <dbReference type="SAM" id="Phobius"/>
    </source>
</evidence>
<dbReference type="InterPro" id="IPR022764">
    <property type="entry name" value="Peptidase_S54_rhomboid_dom"/>
</dbReference>
<evidence type="ECO:0000256" key="4">
    <source>
        <dbReference type="ARBA" id="ARBA00022801"/>
    </source>
</evidence>
<dbReference type="GO" id="GO:0004252">
    <property type="term" value="F:serine-type endopeptidase activity"/>
    <property type="evidence" value="ECO:0007669"/>
    <property type="project" value="InterPro"/>
</dbReference>
<feature type="transmembrane region" description="Helical" evidence="7">
    <location>
        <begin position="167"/>
        <end position="186"/>
    </location>
</feature>
<feature type="transmembrane region" description="Helical" evidence="7">
    <location>
        <begin position="65"/>
        <end position="85"/>
    </location>
</feature>
<sequence length="251" mass="28479">MQMQSNLCSFSWFARKRLAWERWSGLGPLLARAGRREDYRNRDEWGYPTAPNASWQDRIGALMPVSYSGIILLICILVFLLSLVARGFVYDYLVLIPHFVVERPWTILTNMFVHFSFDHLFFNMLFLFFFGMELERRVGGRKFLQIYILSGIVAALAQTVVTSGSMVGMVGASGALFGALGCLAIIAPEIRVLLFFVIPMSIRWAVVVFALIDFLFMGSADNIAHMAHIAGLFVGLAFGQMMKNQPQFYYR</sequence>
<dbReference type="GO" id="GO:0006508">
    <property type="term" value="P:proteolysis"/>
    <property type="evidence" value="ECO:0007669"/>
    <property type="project" value="UniProtKB-KW"/>
</dbReference>
<evidence type="ECO:0000256" key="6">
    <source>
        <dbReference type="ARBA" id="ARBA00023136"/>
    </source>
</evidence>